<dbReference type="InterPro" id="IPR050861">
    <property type="entry name" value="Dihydroxyacetone_Kinase"/>
</dbReference>
<evidence type="ECO:0000256" key="1">
    <source>
        <dbReference type="ARBA" id="ARBA00022679"/>
    </source>
</evidence>
<comment type="caution">
    <text evidence="4">The sequence shown here is derived from an EMBL/GenBank/DDBJ whole genome shotgun (WGS) entry which is preliminary data.</text>
</comment>
<dbReference type="AlphaFoldDB" id="A0A645G1F4"/>
<dbReference type="EMBL" id="VSSQ01067368">
    <property type="protein sequence ID" value="MPN19762.1"/>
    <property type="molecule type" value="Genomic_DNA"/>
</dbReference>
<proteinExistence type="predicted"/>
<organism evidence="4">
    <name type="scientific">bioreactor metagenome</name>
    <dbReference type="NCBI Taxonomy" id="1076179"/>
    <lineage>
        <taxon>unclassified sequences</taxon>
        <taxon>metagenomes</taxon>
        <taxon>ecological metagenomes</taxon>
    </lineage>
</organism>
<gene>
    <name evidence="4" type="primary">dhaL_5</name>
    <name evidence="4" type="ORF">SDC9_167134</name>
</gene>
<reference evidence="4" key="1">
    <citation type="submission" date="2019-08" db="EMBL/GenBank/DDBJ databases">
        <authorList>
            <person name="Kucharzyk K."/>
            <person name="Murdoch R.W."/>
            <person name="Higgins S."/>
            <person name="Loffler F."/>
        </authorList>
    </citation>
    <scope>NUCLEOTIDE SEQUENCE</scope>
</reference>
<dbReference type="PROSITE" id="PS51480">
    <property type="entry name" value="DHAL"/>
    <property type="match status" value="1"/>
</dbReference>
<dbReference type="GO" id="GO:0005829">
    <property type="term" value="C:cytosol"/>
    <property type="evidence" value="ECO:0007669"/>
    <property type="project" value="TreeGrafter"/>
</dbReference>
<dbReference type="Gene3D" id="1.25.40.340">
    <property type="match status" value="1"/>
</dbReference>
<evidence type="ECO:0000256" key="2">
    <source>
        <dbReference type="ARBA" id="ARBA00022777"/>
    </source>
</evidence>
<dbReference type="GO" id="GO:0019563">
    <property type="term" value="P:glycerol catabolic process"/>
    <property type="evidence" value="ECO:0007669"/>
    <property type="project" value="TreeGrafter"/>
</dbReference>
<protein>
    <submittedName>
        <fullName evidence="4">PEP-dependent dihydroxyacetone kinase, ADP-binding subunit DhaL</fullName>
        <ecNumber evidence="4">2.7.1.121</ecNumber>
    </submittedName>
</protein>
<dbReference type="GO" id="GO:0047324">
    <property type="term" value="F:phosphoenolpyruvate-glycerone phosphotransferase activity"/>
    <property type="evidence" value="ECO:0007669"/>
    <property type="project" value="UniProtKB-EC"/>
</dbReference>
<dbReference type="PANTHER" id="PTHR28629:SF4">
    <property type="entry name" value="TRIOKINASE_FMN CYCLASE"/>
    <property type="match status" value="1"/>
</dbReference>
<evidence type="ECO:0000313" key="4">
    <source>
        <dbReference type="EMBL" id="MPN19762.1"/>
    </source>
</evidence>
<keyword evidence="2 4" id="KW-0418">Kinase</keyword>
<dbReference type="Pfam" id="PF02734">
    <property type="entry name" value="Dak2"/>
    <property type="match status" value="1"/>
</dbReference>
<dbReference type="InterPro" id="IPR004007">
    <property type="entry name" value="DhaL_dom"/>
</dbReference>
<feature type="domain" description="DhaL" evidence="3">
    <location>
        <begin position="1"/>
        <end position="109"/>
    </location>
</feature>
<dbReference type="EC" id="2.7.1.121" evidence="4"/>
<accession>A0A645G1F4</accession>
<dbReference type="InterPro" id="IPR036117">
    <property type="entry name" value="DhaL_dom_sf"/>
</dbReference>
<name>A0A645G1F4_9ZZZZ</name>
<dbReference type="GO" id="GO:0004371">
    <property type="term" value="F:glycerone kinase activity"/>
    <property type="evidence" value="ECO:0007669"/>
    <property type="project" value="InterPro"/>
</dbReference>
<dbReference type="SUPFAM" id="SSF101473">
    <property type="entry name" value="DhaL-like"/>
    <property type="match status" value="1"/>
</dbReference>
<dbReference type="PANTHER" id="PTHR28629">
    <property type="entry name" value="TRIOKINASE/FMN CYCLASE"/>
    <property type="match status" value="1"/>
</dbReference>
<sequence length="118" mass="12262">MSCFGVKELAELLQSAVDSIQKIGGAKQGDKTLLDALIPAVLSLKISADAGVALSVAVRKSAQASTFGAEQTKYIVATRGRASYLGERSLQFPDAGATAIGIIFTQIANDIFQNSDGN</sequence>
<dbReference type="SMART" id="SM01120">
    <property type="entry name" value="Dak2"/>
    <property type="match status" value="1"/>
</dbReference>
<evidence type="ECO:0000259" key="3">
    <source>
        <dbReference type="PROSITE" id="PS51480"/>
    </source>
</evidence>
<keyword evidence="1 4" id="KW-0808">Transferase</keyword>